<evidence type="ECO:0000313" key="13">
    <source>
        <dbReference type="Proteomes" id="UP000250235"/>
    </source>
</evidence>
<accession>A0A2Z7C497</accession>
<evidence type="ECO:0000256" key="6">
    <source>
        <dbReference type="ARBA" id="ARBA00023136"/>
    </source>
</evidence>
<feature type="domain" description="Protein kinase" evidence="11">
    <location>
        <begin position="292"/>
        <end position="545"/>
    </location>
</feature>
<dbReference type="PANTHER" id="PTHR46084">
    <property type="entry name" value="PROTEIN MALE DISCOVERER 2"/>
    <property type="match status" value="1"/>
</dbReference>
<evidence type="ECO:0000256" key="3">
    <source>
        <dbReference type="ARBA" id="ARBA00022729"/>
    </source>
</evidence>
<feature type="chain" id="PRO_5016356053" description="Protein kinase domain-containing protein" evidence="10">
    <location>
        <begin position="24"/>
        <end position="572"/>
    </location>
</feature>
<dbReference type="Pfam" id="PF00560">
    <property type="entry name" value="LRR_1"/>
    <property type="match status" value="2"/>
</dbReference>
<dbReference type="EMBL" id="KV001286">
    <property type="protein sequence ID" value="KZV39270.1"/>
    <property type="molecule type" value="Genomic_DNA"/>
</dbReference>
<dbReference type="Gene3D" id="3.80.10.10">
    <property type="entry name" value="Ribonuclease Inhibitor"/>
    <property type="match status" value="1"/>
</dbReference>
<dbReference type="AlphaFoldDB" id="A0A2Z7C497"/>
<evidence type="ECO:0000313" key="12">
    <source>
        <dbReference type="EMBL" id="KZV39270.1"/>
    </source>
</evidence>
<dbReference type="SUPFAM" id="SSF56112">
    <property type="entry name" value="Protein kinase-like (PK-like)"/>
    <property type="match status" value="1"/>
</dbReference>
<dbReference type="InterPro" id="IPR001611">
    <property type="entry name" value="Leu-rich_rpt"/>
</dbReference>
<evidence type="ECO:0000259" key="11">
    <source>
        <dbReference type="PROSITE" id="PS50011"/>
    </source>
</evidence>
<feature type="region of interest" description="Disordered" evidence="8">
    <location>
        <begin position="157"/>
        <end position="177"/>
    </location>
</feature>
<keyword evidence="1" id="KW-0433">Leucine-rich repeat</keyword>
<feature type="transmembrane region" description="Helical" evidence="9">
    <location>
        <begin position="230"/>
        <end position="254"/>
    </location>
</feature>
<dbReference type="GO" id="GO:0005524">
    <property type="term" value="F:ATP binding"/>
    <property type="evidence" value="ECO:0007669"/>
    <property type="project" value="InterPro"/>
</dbReference>
<dbReference type="InterPro" id="IPR001245">
    <property type="entry name" value="Ser-Thr/Tyr_kinase_cat_dom"/>
</dbReference>
<evidence type="ECO:0000256" key="10">
    <source>
        <dbReference type="SAM" id="SignalP"/>
    </source>
</evidence>
<dbReference type="FunFam" id="3.80.10.10:FF:000129">
    <property type="entry name" value="Leucine-rich repeat receptor-like kinase"/>
    <property type="match status" value="1"/>
</dbReference>
<evidence type="ECO:0000256" key="1">
    <source>
        <dbReference type="ARBA" id="ARBA00022614"/>
    </source>
</evidence>
<dbReference type="OrthoDB" id="291737at2759"/>
<evidence type="ECO:0000256" key="5">
    <source>
        <dbReference type="ARBA" id="ARBA00022989"/>
    </source>
</evidence>
<dbReference type="InterPro" id="IPR032675">
    <property type="entry name" value="LRR_dom_sf"/>
</dbReference>
<organism evidence="12 13">
    <name type="scientific">Dorcoceras hygrometricum</name>
    <dbReference type="NCBI Taxonomy" id="472368"/>
    <lineage>
        <taxon>Eukaryota</taxon>
        <taxon>Viridiplantae</taxon>
        <taxon>Streptophyta</taxon>
        <taxon>Embryophyta</taxon>
        <taxon>Tracheophyta</taxon>
        <taxon>Spermatophyta</taxon>
        <taxon>Magnoliopsida</taxon>
        <taxon>eudicotyledons</taxon>
        <taxon>Gunneridae</taxon>
        <taxon>Pentapetalae</taxon>
        <taxon>asterids</taxon>
        <taxon>lamiids</taxon>
        <taxon>Lamiales</taxon>
        <taxon>Gesneriaceae</taxon>
        <taxon>Didymocarpoideae</taxon>
        <taxon>Trichosporeae</taxon>
        <taxon>Loxocarpinae</taxon>
        <taxon>Dorcoceras</taxon>
    </lineage>
</organism>
<dbReference type="GO" id="GO:0012505">
    <property type="term" value="C:endomembrane system"/>
    <property type="evidence" value="ECO:0007669"/>
    <property type="project" value="UniProtKB-SubCell"/>
</dbReference>
<comment type="subcellular location">
    <subcellularLocation>
        <location evidence="7">Endomembrane system</location>
        <topology evidence="7">Single-pass type I membrane protein</topology>
    </subcellularLocation>
</comment>
<dbReference type="SUPFAM" id="SSF52058">
    <property type="entry name" value="L domain-like"/>
    <property type="match status" value="1"/>
</dbReference>
<dbReference type="Gene3D" id="1.10.510.10">
    <property type="entry name" value="Transferase(Phosphotransferase) domain 1"/>
    <property type="match status" value="2"/>
</dbReference>
<keyword evidence="6 9" id="KW-0472">Membrane</keyword>
<dbReference type="PANTHER" id="PTHR46084:SF14">
    <property type="entry name" value="PROTEIN KINASE DOMAIN-CONTAINING PROTEIN"/>
    <property type="match status" value="1"/>
</dbReference>
<dbReference type="PROSITE" id="PS50011">
    <property type="entry name" value="PROTEIN_KINASE_DOM"/>
    <property type="match status" value="1"/>
</dbReference>
<evidence type="ECO:0000256" key="8">
    <source>
        <dbReference type="SAM" id="MobiDB-lite"/>
    </source>
</evidence>
<dbReference type="InterPro" id="IPR000719">
    <property type="entry name" value="Prot_kinase_dom"/>
</dbReference>
<dbReference type="Gene3D" id="3.30.200.20">
    <property type="entry name" value="Phosphorylase Kinase, domain 1"/>
    <property type="match status" value="1"/>
</dbReference>
<dbReference type="FunFam" id="3.30.200.20:FF:000489">
    <property type="entry name" value="Inactive receptor-like serine/threonine-protein kinase"/>
    <property type="match status" value="1"/>
</dbReference>
<dbReference type="InterPro" id="IPR011009">
    <property type="entry name" value="Kinase-like_dom_sf"/>
</dbReference>
<feature type="signal peptide" evidence="10">
    <location>
        <begin position="1"/>
        <end position="23"/>
    </location>
</feature>
<evidence type="ECO:0000256" key="4">
    <source>
        <dbReference type="ARBA" id="ARBA00022737"/>
    </source>
</evidence>
<keyword evidence="4" id="KW-0677">Repeat</keyword>
<evidence type="ECO:0000256" key="9">
    <source>
        <dbReference type="SAM" id="Phobius"/>
    </source>
</evidence>
<evidence type="ECO:0000256" key="7">
    <source>
        <dbReference type="ARBA" id="ARBA00046288"/>
    </source>
</evidence>
<dbReference type="Pfam" id="PF08263">
    <property type="entry name" value="LRRNT_2"/>
    <property type="match status" value="1"/>
</dbReference>
<feature type="compositionally biased region" description="Polar residues" evidence="8">
    <location>
        <begin position="207"/>
        <end position="221"/>
    </location>
</feature>
<keyword evidence="3 10" id="KW-0732">Signal</keyword>
<keyword evidence="13" id="KW-1185">Reference proteome</keyword>
<dbReference type="Proteomes" id="UP000250235">
    <property type="component" value="Unassembled WGS sequence"/>
</dbReference>
<protein>
    <recommendedName>
        <fullName evidence="11">Protein kinase domain-containing protein</fullName>
    </recommendedName>
</protein>
<reference evidence="12 13" key="1">
    <citation type="journal article" date="2015" name="Proc. Natl. Acad. Sci. U.S.A.">
        <title>The resurrection genome of Boea hygrometrica: A blueprint for survival of dehydration.</title>
        <authorList>
            <person name="Xiao L."/>
            <person name="Yang G."/>
            <person name="Zhang L."/>
            <person name="Yang X."/>
            <person name="Zhao S."/>
            <person name="Ji Z."/>
            <person name="Zhou Q."/>
            <person name="Hu M."/>
            <person name="Wang Y."/>
            <person name="Chen M."/>
            <person name="Xu Y."/>
            <person name="Jin H."/>
            <person name="Xiao X."/>
            <person name="Hu G."/>
            <person name="Bao F."/>
            <person name="Hu Y."/>
            <person name="Wan P."/>
            <person name="Li L."/>
            <person name="Deng X."/>
            <person name="Kuang T."/>
            <person name="Xiang C."/>
            <person name="Zhu J.K."/>
            <person name="Oliver M.J."/>
            <person name="He Y."/>
        </authorList>
    </citation>
    <scope>NUCLEOTIDE SEQUENCE [LARGE SCALE GENOMIC DNA]</scope>
    <source>
        <strain evidence="13">cv. XS01</strain>
    </source>
</reference>
<keyword evidence="2 9" id="KW-0812">Transmembrane</keyword>
<dbReference type="Pfam" id="PF07714">
    <property type="entry name" value="PK_Tyr_Ser-Thr"/>
    <property type="match status" value="2"/>
</dbReference>
<keyword evidence="5 9" id="KW-1133">Transmembrane helix</keyword>
<sequence>MEFFIFLMFLGLALLRVKEKVLGDPYGALSNWKDEVGVENPCSWVGVGCAEGYVVVLNLKDLCLTGTLAPDIGNLVHVKFLILRNNSFSGTIPKEVSNLKQLEVLDLGYNNFSGQLPCHLCGKFSTEYMNSEEIKDVSRRKLLRTPAWRPLFVPPPSLESGSNSAPPPPPLFRFPHNIAPSPSPSPSSLLVVPSPLPSPDIHISPPSLDTPTEKPSASSQNSWMSSHRTMFLSLIIGGSLLILLLIGGILLFPFNKMATVNPWRTGLSGQLQKAFVTGVPKLKRSELVAACEDFSNVIGSSSVCNLYKGTLSNGVEIAVVSIAVSSAKEWSNSLESSFRRKIDTLSKVNHKNFVCLLGYCVEEEPFTRMMVFEYAPNGTLFEHLHIREAEHLDWDTRLRIAMGVAYCLEHMHQLTPPLAHRNLTSSSVYLTEDYAGKVSDFIYQNEGNLDQIEPNAQSNVYSFGVLLFEIITGRLPYSVGGESLENWASDYLRVQPLREVVDPTLRTYHEEQLQLIGNVIVMCTNPDPRRRPSMKEVCLMLREITGIGPDGAVPKISPLWWAELEILSTEAN</sequence>
<dbReference type="GO" id="GO:0004672">
    <property type="term" value="F:protein kinase activity"/>
    <property type="evidence" value="ECO:0007669"/>
    <property type="project" value="InterPro"/>
</dbReference>
<dbReference type="InterPro" id="IPR013210">
    <property type="entry name" value="LRR_N_plant-typ"/>
</dbReference>
<evidence type="ECO:0000256" key="2">
    <source>
        <dbReference type="ARBA" id="ARBA00022692"/>
    </source>
</evidence>
<feature type="region of interest" description="Disordered" evidence="8">
    <location>
        <begin position="201"/>
        <end position="221"/>
    </location>
</feature>
<gene>
    <name evidence="12" type="ORF">F511_14571</name>
</gene>
<name>A0A2Z7C497_9LAMI</name>
<proteinExistence type="predicted"/>